<dbReference type="InterPro" id="IPR010982">
    <property type="entry name" value="Lambda_DNA-bd_dom_sf"/>
</dbReference>
<dbReference type="SMART" id="SM00530">
    <property type="entry name" value="HTH_XRE"/>
    <property type="match status" value="1"/>
</dbReference>
<dbReference type="SUPFAM" id="SSF47413">
    <property type="entry name" value="lambda repressor-like DNA-binding domains"/>
    <property type="match status" value="1"/>
</dbReference>
<feature type="region of interest" description="Disordered" evidence="1">
    <location>
        <begin position="57"/>
        <end position="108"/>
    </location>
</feature>
<organism evidence="2 3">
    <name type="scientific">Prauserella muralis</name>
    <dbReference type="NCBI Taxonomy" id="588067"/>
    <lineage>
        <taxon>Bacteria</taxon>
        <taxon>Bacillati</taxon>
        <taxon>Actinomycetota</taxon>
        <taxon>Actinomycetes</taxon>
        <taxon>Pseudonocardiales</taxon>
        <taxon>Pseudonocardiaceae</taxon>
        <taxon>Prauserella</taxon>
    </lineage>
</organism>
<gene>
    <name evidence="2" type="ORF">BAY60_27215</name>
</gene>
<proteinExistence type="predicted"/>
<dbReference type="InterPro" id="IPR001387">
    <property type="entry name" value="Cro/C1-type_HTH"/>
</dbReference>
<dbReference type="Pfam" id="PF01381">
    <property type="entry name" value="HTH_3"/>
    <property type="match status" value="1"/>
</dbReference>
<evidence type="ECO:0000256" key="1">
    <source>
        <dbReference type="SAM" id="MobiDB-lite"/>
    </source>
</evidence>
<feature type="compositionally biased region" description="Basic and acidic residues" evidence="1">
    <location>
        <begin position="87"/>
        <end position="96"/>
    </location>
</feature>
<dbReference type="Gene3D" id="1.10.260.40">
    <property type="entry name" value="lambda repressor-like DNA-binding domains"/>
    <property type="match status" value="1"/>
</dbReference>
<dbReference type="PROSITE" id="PS50943">
    <property type="entry name" value="HTH_CROC1"/>
    <property type="match status" value="1"/>
</dbReference>
<name>A0A2V4AZ08_9PSEU</name>
<dbReference type="Proteomes" id="UP000249915">
    <property type="component" value="Unassembled WGS sequence"/>
</dbReference>
<dbReference type="EMBL" id="MASW01000006">
    <property type="protein sequence ID" value="PXY21160.1"/>
    <property type="molecule type" value="Genomic_DNA"/>
</dbReference>
<protein>
    <submittedName>
        <fullName evidence="2">Uncharacterized protein</fullName>
    </submittedName>
</protein>
<evidence type="ECO:0000313" key="2">
    <source>
        <dbReference type="EMBL" id="PXY21160.1"/>
    </source>
</evidence>
<dbReference type="AlphaFoldDB" id="A0A2V4AZ08"/>
<reference evidence="2 3" key="1">
    <citation type="submission" date="2016-07" db="EMBL/GenBank/DDBJ databases">
        <title>Draft genome sequence of Prauserella muralis DSM 45305, isolated from a mould-covered wall in an indoor environment.</title>
        <authorList>
            <person name="Ruckert C."/>
            <person name="Albersmeier A."/>
            <person name="Jiang C.-L."/>
            <person name="Jiang Y."/>
            <person name="Kalinowski J."/>
            <person name="Schneider O."/>
            <person name="Winkler A."/>
            <person name="Zotchev S.B."/>
        </authorList>
    </citation>
    <scope>NUCLEOTIDE SEQUENCE [LARGE SCALE GENOMIC DNA]</scope>
    <source>
        <strain evidence="2 3">DSM 45305</strain>
    </source>
</reference>
<dbReference type="GO" id="GO:0003677">
    <property type="term" value="F:DNA binding"/>
    <property type="evidence" value="ECO:0007669"/>
    <property type="project" value="InterPro"/>
</dbReference>
<sequence length="108" mass="12205">MNRDLFKERRDKQDLVNAEIARRAGISPAYLDNVICGADQPSQRLLRRLERILELPEDALHAGKRTSQGDPSEPPNQPPNEPTHPPKRQDTEQDKKAPRRNHNAAAVA</sequence>
<evidence type="ECO:0000313" key="3">
    <source>
        <dbReference type="Proteomes" id="UP000249915"/>
    </source>
</evidence>
<accession>A0A2V4AZ08</accession>
<comment type="caution">
    <text evidence="2">The sequence shown here is derived from an EMBL/GenBank/DDBJ whole genome shotgun (WGS) entry which is preliminary data.</text>
</comment>
<feature type="compositionally biased region" description="Pro residues" evidence="1">
    <location>
        <begin position="72"/>
        <end position="83"/>
    </location>
</feature>
<keyword evidence="3" id="KW-1185">Reference proteome</keyword>
<dbReference type="RefSeq" id="WP_170160584.1">
    <property type="nucleotide sequence ID" value="NZ_MASW01000006.1"/>
</dbReference>